<feature type="non-terminal residue" evidence="1">
    <location>
        <position position="1"/>
    </location>
</feature>
<evidence type="ECO:0000313" key="1">
    <source>
        <dbReference type="EMBL" id="KZT52830.1"/>
    </source>
</evidence>
<feature type="non-terminal residue" evidence="1">
    <location>
        <position position="141"/>
    </location>
</feature>
<dbReference type="OrthoDB" id="3264316at2759"/>
<keyword evidence="2" id="KW-1185">Reference proteome</keyword>
<accession>A0A165DHW8</accession>
<evidence type="ECO:0000313" key="2">
    <source>
        <dbReference type="Proteomes" id="UP000076842"/>
    </source>
</evidence>
<evidence type="ECO:0008006" key="3">
    <source>
        <dbReference type="Google" id="ProtNLM"/>
    </source>
</evidence>
<proteinExistence type="predicted"/>
<dbReference type="AlphaFoldDB" id="A0A165DHW8"/>
<dbReference type="InParanoid" id="A0A165DHW8"/>
<dbReference type="Proteomes" id="UP000076842">
    <property type="component" value="Unassembled WGS sequence"/>
</dbReference>
<reference evidence="1 2" key="1">
    <citation type="journal article" date="2016" name="Mol. Biol. Evol.">
        <title>Comparative Genomics of Early-Diverging Mushroom-Forming Fungi Provides Insights into the Origins of Lignocellulose Decay Capabilities.</title>
        <authorList>
            <person name="Nagy L.G."/>
            <person name="Riley R."/>
            <person name="Tritt A."/>
            <person name="Adam C."/>
            <person name="Daum C."/>
            <person name="Floudas D."/>
            <person name="Sun H."/>
            <person name="Yadav J.S."/>
            <person name="Pangilinan J."/>
            <person name="Larsson K.H."/>
            <person name="Matsuura K."/>
            <person name="Barry K."/>
            <person name="Labutti K."/>
            <person name="Kuo R."/>
            <person name="Ohm R.A."/>
            <person name="Bhattacharya S.S."/>
            <person name="Shirouzu T."/>
            <person name="Yoshinaga Y."/>
            <person name="Martin F.M."/>
            <person name="Grigoriev I.V."/>
            <person name="Hibbett D.S."/>
        </authorList>
    </citation>
    <scope>NUCLEOTIDE SEQUENCE [LARGE SCALE GENOMIC DNA]</scope>
    <source>
        <strain evidence="1 2">HHB12733</strain>
    </source>
</reference>
<sequence length="141" mass="15609">LALRGLIVAVCTPMPSAADMLTFVQLRSSSSRREAFKTAQGLRRKLQTNSSGELIGGLQLILDVRTRWSSTYAMVTRALDLRSSLEAVLFVPEHEENLACFRITAAGWKRIQDIANILKCAHKGQQRLSADSHPTLFMAIP</sequence>
<dbReference type="SUPFAM" id="SSF53098">
    <property type="entry name" value="Ribonuclease H-like"/>
    <property type="match status" value="1"/>
</dbReference>
<dbReference type="EMBL" id="KV424054">
    <property type="protein sequence ID" value="KZT52830.1"/>
    <property type="molecule type" value="Genomic_DNA"/>
</dbReference>
<gene>
    <name evidence="1" type="ORF">CALCODRAFT_406310</name>
</gene>
<dbReference type="STRING" id="1353952.A0A165DHW8"/>
<protein>
    <recommendedName>
        <fullName evidence="3">HAT C-terminal dimerisation domain-containing protein</fullName>
    </recommendedName>
</protein>
<name>A0A165DHW8_9BASI</name>
<dbReference type="InterPro" id="IPR012337">
    <property type="entry name" value="RNaseH-like_sf"/>
</dbReference>
<organism evidence="1 2">
    <name type="scientific">Calocera cornea HHB12733</name>
    <dbReference type="NCBI Taxonomy" id="1353952"/>
    <lineage>
        <taxon>Eukaryota</taxon>
        <taxon>Fungi</taxon>
        <taxon>Dikarya</taxon>
        <taxon>Basidiomycota</taxon>
        <taxon>Agaricomycotina</taxon>
        <taxon>Dacrymycetes</taxon>
        <taxon>Dacrymycetales</taxon>
        <taxon>Dacrymycetaceae</taxon>
        <taxon>Calocera</taxon>
    </lineage>
</organism>